<proteinExistence type="predicted"/>
<evidence type="ECO:0000313" key="1">
    <source>
        <dbReference type="EMBL" id="OBA17943.1"/>
    </source>
</evidence>
<sequence>MSDLRASLYDTKEILFTEDENADNYVRLMNSFLAIEDNQEFVSKLKDYQQQEWLRGPDDISEWIPVLDRINDLFKEIAEKNHLNIKIPNLYKPNLTESIDNSNVKDETKISYNAFLTQLP</sequence>
<dbReference type="EMBL" id="LXPE01000606">
    <property type="protein sequence ID" value="OBA17943.1"/>
    <property type="molecule type" value="Genomic_DNA"/>
</dbReference>
<name>A0A1B7SN89_9ASCO</name>
<keyword evidence="2" id="KW-1185">Reference proteome</keyword>
<comment type="caution">
    <text evidence="1">The sequence shown here is derived from an EMBL/GenBank/DDBJ whole genome shotgun (WGS) entry which is preliminary data.</text>
</comment>
<evidence type="ECO:0000313" key="2">
    <source>
        <dbReference type="Proteomes" id="UP000092321"/>
    </source>
</evidence>
<organism evidence="1 2">
    <name type="scientific">Hanseniaspora valbyensis NRRL Y-1626</name>
    <dbReference type="NCBI Taxonomy" id="766949"/>
    <lineage>
        <taxon>Eukaryota</taxon>
        <taxon>Fungi</taxon>
        <taxon>Dikarya</taxon>
        <taxon>Ascomycota</taxon>
        <taxon>Saccharomycotina</taxon>
        <taxon>Saccharomycetes</taxon>
        <taxon>Saccharomycodales</taxon>
        <taxon>Saccharomycodaceae</taxon>
        <taxon>Hanseniaspora</taxon>
    </lineage>
</organism>
<dbReference type="AlphaFoldDB" id="A0A1B7SN89"/>
<gene>
    <name evidence="1" type="ORF">HANVADRAFT_8590</name>
</gene>
<dbReference type="Proteomes" id="UP000092321">
    <property type="component" value="Unassembled WGS sequence"/>
</dbReference>
<protein>
    <submittedName>
        <fullName evidence="1">Uncharacterized protein</fullName>
    </submittedName>
</protein>
<accession>A0A1B7SN89</accession>
<reference evidence="2" key="1">
    <citation type="journal article" date="2016" name="Proc. Natl. Acad. Sci. U.S.A.">
        <title>Comparative genomics of biotechnologically important yeasts.</title>
        <authorList>
            <person name="Riley R."/>
            <person name="Haridas S."/>
            <person name="Wolfe K.H."/>
            <person name="Lopes M.R."/>
            <person name="Hittinger C.T."/>
            <person name="Goeker M."/>
            <person name="Salamov A.A."/>
            <person name="Wisecaver J.H."/>
            <person name="Long T.M."/>
            <person name="Calvey C.H."/>
            <person name="Aerts A.L."/>
            <person name="Barry K.W."/>
            <person name="Choi C."/>
            <person name="Clum A."/>
            <person name="Coughlan A.Y."/>
            <person name="Deshpande S."/>
            <person name="Douglass A.P."/>
            <person name="Hanson S.J."/>
            <person name="Klenk H.-P."/>
            <person name="LaButti K.M."/>
            <person name="Lapidus A."/>
            <person name="Lindquist E.A."/>
            <person name="Lipzen A.M."/>
            <person name="Meier-Kolthoff J.P."/>
            <person name="Ohm R.A."/>
            <person name="Otillar R.P."/>
            <person name="Pangilinan J.L."/>
            <person name="Peng Y."/>
            <person name="Rokas A."/>
            <person name="Rosa C.A."/>
            <person name="Scheuner C."/>
            <person name="Sibirny A.A."/>
            <person name="Slot J.C."/>
            <person name="Stielow J.B."/>
            <person name="Sun H."/>
            <person name="Kurtzman C.P."/>
            <person name="Blackwell M."/>
            <person name="Grigoriev I.V."/>
            <person name="Jeffries T.W."/>
        </authorList>
    </citation>
    <scope>NUCLEOTIDE SEQUENCE [LARGE SCALE GENOMIC DNA]</scope>
    <source>
        <strain evidence="2">NRRL Y-1626</strain>
    </source>
</reference>
<feature type="non-terminal residue" evidence="1">
    <location>
        <position position="120"/>
    </location>
</feature>